<dbReference type="PROSITE" id="PS51257">
    <property type="entry name" value="PROKAR_LIPOPROTEIN"/>
    <property type="match status" value="1"/>
</dbReference>
<name>A0A919JJE7_9ACTN</name>
<keyword evidence="3" id="KW-1185">Reference proteome</keyword>
<protein>
    <recommendedName>
        <fullName evidence="4">Lipoprotein</fullName>
    </recommendedName>
</protein>
<feature type="chain" id="PRO_5038124536" description="Lipoprotein" evidence="1">
    <location>
        <begin position="25"/>
        <end position="132"/>
    </location>
</feature>
<organism evidence="2 3">
    <name type="scientific">Actinoplanes nipponensis</name>
    <dbReference type="NCBI Taxonomy" id="135950"/>
    <lineage>
        <taxon>Bacteria</taxon>
        <taxon>Bacillati</taxon>
        <taxon>Actinomycetota</taxon>
        <taxon>Actinomycetes</taxon>
        <taxon>Micromonosporales</taxon>
        <taxon>Micromonosporaceae</taxon>
        <taxon>Actinoplanes</taxon>
    </lineage>
</organism>
<evidence type="ECO:0000313" key="2">
    <source>
        <dbReference type="EMBL" id="GIE50552.1"/>
    </source>
</evidence>
<evidence type="ECO:0000256" key="1">
    <source>
        <dbReference type="SAM" id="SignalP"/>
    </source>
</evidence>
<dbReference type="AlphaFoldDB" id="A0A919JJE7"/>
<gene>
    <name evidence="2" type="ORF">Ani05nite_40860</name>
</gene>
<keyword evidence="1" id="KW-0732">Signal</keyword>
<evidence type="ECO:0008006" key="4">
    <source>
        <dbReference type="Google" id="ProtNLM"/>
    </source>
</evidence>
<sequence length="132" mass="13705">MNSYLSRRAAISVAVAGVLCLSVAACGDSDTESPSAAGPTTVATANAAAGGDSRTVSAADLCAFLDSNLPRWKSAGGQLAAMTEVTTEMFTFYDEKGQVVPRTELDEMTKAECPAARTEVLKTIGFTSFLEL</sequence>
<proteinExistence type="predicted"/>
<evidence type="ECO:0000313" key="3">
    <source>
        <dbReference type="Proteomes" id="UP000647172"/>
    </source>
</evidence>
<feature type="signal peptide" evidence="1">
    <location>
        <begin position="1"/>
        <end position="24"/>
    </location>
</feature>
<comment type="caution">
    <text evidence="2">The sequence shown here is derived from an EMBL/GenBank/DDBJ whole genome shotgun (WGS) entry which is preliminary data.</text>
</comment>
<reference evidence="2" key="1">
    <citation type="submission" date="2021-01" db="EMBL/GenBank/DDBJ databases">
        <title>Whole genome shotgun sequence of Actinoplanes nipponensis NBRC 14063.</title>
        <authorList>
            <person name="Komaki H."/>
            <person name="Tamura T."/>
        </authorList>
    </citation>
    <scope>NUCLEOTIDE SEQUENCE</scope>
    <source>
        <strain evidence="2">NBRC 14063</strain>
    </source>
</reference>
<dbReference type="EMBL" id="BOMQ01000051">
    <property type="protein sequence ID" value="GIE50552.1"/>
    <property type="molecule type" value="Genomic_DNA"/>
</dbReference>
<accession>A0A919JJE7</accession>
<dbReference type="RefSeq" id="WP_203770406.1">
    <property type="nucleotide sequence ID" value="NZ_BAAAYJ010000020.1"/>
</dbReference>
<dbReference type="Proteomes" id="UP000647172">
    <property type="component" value="Unassembled WGS sequence"/>
</dbReference>